<dbReference type="eggNOG" id="ENOG502RZFC">
    <property type="taxonomic scope" value="Eukaryota"/>
</dbReference>
<dbReference type="PANTHER" id="PTHR33402">
    <property type="entry name" value="VQ MOTIF-CONTAINING PROTEIN 11-LIKE"/>
    <property type="match status" value="1"/>
</dbReference>
<protein>
    <recommendedName>
        <fullName evidence="5">VQ domain-containing protein</fullName>
    </recommendedName>
</protein>
<dbReference type="InterPro" id="IPR039611">
    <property type="entry name" value="VQ_4/11/13/19/31/33"/>
</dbReference>
<feature type="region of interest" description="Disordered" evidence="4">
    <location>
        <begin position="70"/>
        <end position="114"/>
    </location>
</feature>
<dbReference type="InterPro" id="IPR008889">
    <property type="entry name" value="VQ"/>
</dbReference>
<dbReference type="GO" id="GO:0005634">
    <property type="term" value="C:nucleus"/>
    <property type="evidence" value="ECO:0007669"/>
    <property type="project" value="UniProtKB-SubCell"/>
</dbReference>
<evidence type="ECO:0000256" key="2">
    <source>
        <dbReference type="ARBA" id="ARBA00022553"/>
    </source>
</evidence>
<keyword evidence="7" id="KW-1185">Reference proteome</keyword>
<keyword evidence="2" id="KW-0597">Phosphoprotein</keyword>
<dbReference type="OMA" id="IMERRFY"/>
<gene>
    <name evidence="6" type="ORF">MIMGU_mgv1a019820mg</name>
</gene>
<dbReference type="KEGG" id="egt:105975267"/>
<evidence type="ECO:0000256" key="1">
    <source>
        <dbReference type="ARBA" id="ARBA00004123"/>
    </source>
</evidence>
<keyword evidence="3" id="KW-0539">Nucleus</keyword>
<evidence type="ECO:0000259" key="5">
    <source>
        <dbReference type="Pfam" id="PF05678"/>
    </source>
</evidence>
<dbReference type="OrthoDB" id="1918952at2759"/>
<dbReference type="PANTHER" id="PTHR33402:SF3">
    <property type="entry name" value="VQ DOMAIN-CONTAINING PROTEIN"/>
    <property type="match status" value="1"/>
</dbReference>
<dbReference type="EMBL" id="KI632217">
    <property type="protein sequence ID" value="EYU22021.1"/>
    <property type="molecule type" value="Genomic_DNA"/>
</dbReference>
<dbReference type="AlphaFoldDB" id="A0A022Q261"/>
<name>A0A022Q261_ERYGU</name>
<evidence type="ECO:0000256" key="3">
    <source>
        <dbReference type="ARBA" id="ARBA00023242"/>
    </source>
</evidence>
<evidence type="ECO:0000313" key="6">
    <source>
        <dbReference type="EMBL" id="EYU22021.1"/>
    </source>
</evidence>
<evidence type="ECO:0000256" key="4">
    <source>
        <dbReference type="SAM" id="MobiDB-lite"/>
    </source>
</evidence>
<evidence type="ECO:0000313" key="7">
    <source>
        <dbReference type="Proteomes" id="UP000030748"/>
    </source>
</evidence>
<reference evidence="6 7" key="1">
    <citation type="journal article" date="2013" name="Proc. Natl. Acad. Sci. U.S.A.">
        <title>Fine-scale variation in meiotic recombination in Mimulus inferred from population shotgun sequencing.</title>
        <authorList>
            <person name="Hellsten U."/>
            <person name="Wright K.M."/>
            <person name="Jenkins J."/>
            <person name="Shu S."/>
            <person name="Yuan Y."/>
            <person name="Wessler S.R."/>
            <person name="Schmutz J."/>
            <person name="Willis J.H."/>
            <person name="Rokhsar D.S."/>
        </authorList>
    </citation>
    <scope>NUCLEOTIDE SEQUENCE [LARGE SCALE GENOMIC DNA]</scope>
    <source>
        <strain evidence="7">cv. DUN x IM62</strain>
    </source>
</reference>
<comment type="subcellular location">
    <subcellularLocation>
        <location evidence="1">Nucleus</location>
    </subcellularLocation>
</comment>
<dbReference type="Pfam" id="PF05678">
    <property type="entry name" value="VQ"/>
    <property type="match status" value="1"/>
</dbReference>
<proteinExistence type="predicted"/>
<feature type="domain" description="VQ" evidence="5">
    <location>
        <begin position="10"/>
        <end position="29"/>
    </location>
</feature>
<accession>A0A022Q261</accession>
<dbReference type="STRING" id="4155.A0A022Q261"/>
<dbReference type="Proteomes" id="UP000030748">
    <property type="component" value="Unassembled WGS sequence"/>
</dbReference>
<feature type="region of interest" description="Disordered" evidence="4">
    <location>
        <begin position="30"/>
        <end position="56"/>
    </location>
</feature>
<sequence>MVPPPAALATNYIQASSATFKDLVQKLTGGAPGVSAQKLRPKTAASRRSPFKLQDRRKYSVGDIEIIKQRVGSTGKKTRSPPVLKGPTTPLGRESVFRDRVGTESPPPPSSEEERAIAEKGFYLHASPGKAEIPVLLTLFPLTSPNHEV</sequence>
<organism evidence="6 7">
    <name type="scientific">Erythranthe guttata</name>
    <name type="common">Yellow monkey flower</name>
    <name type="synonym">Mimulus guttatus</name>
    <dbReference type="NCBI Taxonomy" id="4155"/>
    <lineage>
        <taxon>Eukaryota</taxon>
        <taxon>Viridiplantae</taxon>
        <taxon>Streptophyta</taxon>
        <taxon>Embryophyta</taxon>
        <taxon>Tracheophyta</taxon>
        <taxon>Spermatophyta</taxon>
        <taxon>Magnoliopsida</taxon>
        <taxon>eudicotyledons</taxon>
        <taxon>Gunneridae</taxon>
        <taxon>Pentapetalae</taxon>
        <taxon>asterids</taxon>
        <taxon>lamiids</taxon>
        <taxon>Lamiales</taxon>
        <taxon>Phrymaceae</taxon>
        <taxon>Erythranthe</taxon>
    </lineage>
</organism>